<protein>
    <submittedName>
        <fullName evidence="1">Putative secreted peptide</fullName>
    </submittedName>
</protein>
<accession>A0A2M3ZN49</accession>
<dbReference type="AlphaFoldDB" id="A0A2M3ZN49"/>
<dbReference type="EMBL" id="GGFM01009215">
    <property type="protein sequence ID" value="MBW29966.1"/>
    <property type="molecule type" value="Transcribed_RNA"/>
</dbReference>
<proteinExistence type="predicted"/>
<name>A0A2M3ZN49_9DIPT</name>
<sequence length="169" mass="19260">MALSITSSLLAAPSALAFALYKAIYSTTIAMAAILRLIWFRFVREKRLYRIGSSSSSSSSRNRCSRYTCRYRFRHTGGMSHGNHSSTALRHLHFRPVCRYRDGRTKTGLRFRIGSGRYFLFGGKHGRATGLLRLLTDNTRPNHPFTILRNACFTIRTSRWRRRHGGTGG</sequence>
<evidence type="ECO:0000313" key="1">
    <source>
        <dbReference type="EMBL" id="MBW29966.1"/>
    </source>
</evidence>
<reference evidence="1" key="1">
    <citation type="submission" date="2018-01" db="EMBL/GenBank/DDBJ databases">
        <title>An insight into the sialome of Amazonian anophelines.</title>
        <authorList>
            <person name="Ribeiro J.M."/>
            <person name="Scarpassa V."/>
            <person name="Calvo E."/>
        </authorList>
    </citation>
    <scope>NUCLEOTIDE SEQUENCE</scope>
    <source>
        <tissue evidence="1">Salivary glands</tissue>
    </source>
</reference>
<organism evidence="1">
    <name type="scientific">Anopheles braziliensis</name>
    <dbReference type="NCBI Taxonomy" id="58242"/>
    <lineage>
        <taxon>Eukaryota</taxon>
        <taxon>Metazoa</taxon>
        <taxon>Ecdysozoa</taxon>
        <taxon>Arthropoda</taxon>
        <taxon>Hexapoda</taxon>
        <taxon>Insecta</taxon>
        <taxon>Pterygota</taxon>
        <taxon>Neoptera</taxon>
        <taxon>Endopterygota</taxon>
        <taxon>Diptera</taxon>
        <taxon>Nematocera</taxon>
        <taxon>Culicoidea</taxon>
        <taxon>Culicidae</taxon>
        <taxon>Anophelinae</taxon>
        <taxon>Anopheles</taxon>
    </lineage>
</organism>